<evidence type="ECO:0000256" key="1">
    <source>
        <dbReference type="SAM" id="Phobius"/>
    </source>
</evidence>
<proteinExistence type="predicted"/>
<dbReference type="InterPro" id="IPR019428">
    <property type="entry name" value="7TM_GPCR_serpentine_rcpt_Str"/>
</dbReference>
<feature type="transmembrane region" description="Helical" evidence="1">
    <location>
        <begin position="261"/>
        <end position="278"/>
    </location>
</feature>
<evidence type="ECO:0000313" key="2">
    <source>
        <dbReference type="Proteomes" id="UP000887575"/>
    </source>
</evidence>
<sequence length="282" mass="32859">MASLDLLRQLHSIEFVVAVLLNVLLLVLICRKMTKTIGRYAYLLICFSVFNLVYVTVDFLIAPTTMVSGRTFLIVSNAPIFSSKLVNYILLLVYCGLFCQLIVLLMFQFIFRYFAASGLIWVFDLHFYLDNSFIYQEPTFNEMARVFYEKFQENLSDFSCMGESFEPSLGVSQWKLYLGHLVLMILLFSTWTVIIYCGYKVYKYLSTNEANSRKTKHLQKELFKALMIQMFIPLICNYLPLTLINYSAIFGFSIDLEPMCALMMIDPILEPLAIIYFIRSYR</sequence>
<accession>A0AAF3FH32</accession>
<keyword evidence="1" id="KW-1133">Transmembrane helix</keyword>
<dbReference type="SUPFAM" id="SSF81321">
    <property type="entry name" value="Family A G protein-coupled receptor-like"/>
    <property type="match status" value="1"/>
</dbReference>
<keyword evidence="2" id="KW-1185">Reference proteome</keyword>
<keyword evidence="1" id="KW-0812">Transmembrane</keyword>
<dbReference type="Proteomes" id="UP000887575">
    <property type="component" value="Unassembled WGS sequence"/>
</dbReference>
<keyword evidence="1" id="KW-0472">Membrane</keyword>
<protein>
    <recommendedName>
        <fullName evidence="4">Seven TM Receptor</fullName>
    </recommendedName>
</protein>
<feature type="transmembrane region" description="Helical" evidence="1">
    <location>
        <begin position="42"/>
        <end position="65"/>
    </location>
</feature>
<dbReference type="PANTHER" id="PTHR22943">
    <property type="entry name" value="7-TRANSMEMBRANE DOMAIN RECEPTOR C.ELEGANS"/>
    <property type="match status" value="1"/>
</dbReference>
<name>A0AAF3FH32_9BILA</name>
<feature type="transmembrane region" description="Helical" evidence="1">
    <location>
        <begin position="222"/>
        <end position="241"/>
    </location>
</feature>
<evidence type="ECO:0000313" key="3">
    <source>
        <dbReference type="WBParaSite" id="MBELARI_LOCUS6293"/>
    </source>
</evidence>
<evidence type="ECO:0008006" key="4">
    <source>
        <dbReference type="Google" id="ProtNLM"/>
    </source>
</evidence>
<dbReference type="AlphaFoldDB" id="A0AAF3FH32"/>
<reference evidence="3" key="1">
    <citation type="submission" date="2024-02" db="UniProtKB">
        <authorList>
            <consortium name="WormBaseParasite"/>
        </authorList>
    </citation>
    <scope>IDENTIFICATION</scope>
</reference>
<feature type="transmembrane region" description="Helical" evidence="1">
    <location>
        <begin position="177"/>
        <end position="202"/>
    </location>
</feature>
<organism evidence="2 3">
    <name type="scientific">Mesorhabditis belari</name>
    <dbReference type="NCBI Taxonomy" id="2138241"/>
    <lineage>
        <taxon>Eukaryota</taxon>
        <taxon>Metazoa</taxon>
        <taxon>Ecdysozoa</taxon>
        <taxon>Nematoda</taxon>
        <taxon>Chromadorea</taxon>
        <taxon>Rhabditida</taxon>
        <taxon>Rhabditina</taxon>
        <taxon>Rhabditomorpha</taxon>
        <taxon>Rhabditoidea</taxon>
        <taxon>Rhabditidae</taxon>
        <taxon>Mesorhabditinae</taxon>
        <taxon>Mesorhabditis</taxon>
    </lineage>
</organism>
<dbReference type="Pfam" id="PF10326">
    <property type="entry name" value="7TM_GPCR_Str"/>
    <property type="match status" value="2"/>
</dbReference>
<feature type="transmembrane region" description="Helical" evidence="1">
    <location>
        <begin position="12"/>
        <end position="30"/>
    </location>
</feature>
<dbReference type="PANTHER" id="PTHR22943:SF248">
    <property type="entry name" value="SEVEN TM RECEPTOR"/>
    <property type="match status" value="1"/>
</dbReference>
<feature type="transmembrane region" description="Helical" evidence="1">
    <location>
        <begin position="110"/>
        <end position="129"/>
    </location>
</feature>
<dbReference type="WBParaSite" id="MBELARI_LOCUS6293">
    <property type="protein sequence ID" value="MBELARI_LOCUS6293"/>
    <property type="gene ID" value="MBELARI_LOCUS6293"/>
</dbReference>